<sequence length="274" mass="29987">MTPDIDKVTAIIREVAAEEIAPRFGQLEAADIDIKTHALDLVTIADTEAERVLTQRLTALLPGSVALGEEAAHHDPALQGRVFAGSDPIWIIDPVDGTKNFAHHRQPFRSMLALYRDGKTVAAWIVDPITGDVTVAEQGSGTFHNGQAVSVRKNALSAQNARGFLISYVRDRLIKAHGHHDFFEKVSHYSCCGAEYQEVAQGDYDFCAYRTLKPWDHAPGTLLVCEAGGIARYISADHSINDYRAEGDGPALICAATPELWNELNELLLAVFKK</sequence>
<comment type="caution">
    <text evidence="6">The sequence shown here is derived from an EMBL/GenBank/DDBJ whole genome shotgun (WGS) entry which is preliminary data.</text>
</comment>
<proteinExistence type="inferred from homology"/>
<dbReference type="OrthoDB" id="9785695at2"/>
<protein>
    <submittedName>
        <fullName evidence="6">Inositol monophosphatase</fullName>
    </submittedName>
</protein>
<dbReference type="Proteomes" id="UP000193391">
    <property type="component" value="Unassembled WGS sequence"/>
</dbReference>
<accession>A0A1Y2KYP2</accession>
<evidence type="ECO:0000256" key="3">
    <source>
        <dbReference type="ARBA" id="ARBA00022801"/>
    </source>
</evidence>
<reference evidence="6 7" key="1">
    <citation type="submission" date="2014-03" db="EMBL/GenBank/DDBJ databases">
        <title>The draft genome sequence of Thalassospira mesophila JCM 18969.</title>
        <authorList>
            <person name="Lai Q."/>
            <person name="Shao Z."/>
        </authorList>
    </citation>
    <scope>NUCLEOTIDE SEQUENCE [LARGE SCALE GENOMIC DNA]</scope>
    <source>
        <strain evidence="6 7">JCM 18969</strain>
    </source>
</reference>
<dbReference type="PANTHER" id="PTHR20854:SF4">
    <property type="entry name" value="INOSITOL-1-MONOPHOSPHATASE-RELATED"/>
    <property type="match status" value="1"/>
</dbReference>
<evidence type="ECO:0000256" key="1">
    <source>
        <dbReference type="ARBA" id="ARBA00009759"/>
    </source>
</evidence>
<comment type="cofactor">
    <cofactor evidence="5">
        <name>Mg(2+)</name>
        <dbReference type="ChEBI" id="CHEBI:18420"/>
    </cofactor>
</comment>
<dbReference type="Pfam" id="PF00459">
    <property type="entry name" value="Inositol_P"/>
    <property type="match status" value="1"/>
</dbReference>
<keyword evidence="2 5" id="KW-0479">Metal-binding</keyword>
<dbReference type="InterPro" id="IPR000760">
    <property type="entry name" value="Inositol_monophosphatase-like"/>
</dbReference>
<dbReference type="SUPFAM" id="SSF56655">
    <property type="entry name" value="Carbohydrate phosphatase"/>
    <property type="match status" value="1"/>
</dbReference>
<dbReference type="InterPro" id="IPR020583">
    <property type="entry name" value="Inositol_monoP_metal-BS"/>
</dbReference>
<dbReference type="Gene3D" id="3.30.540.10">
    <property type="entry name" value="Fructose-1,6-Bisphosphatase, subunit A, domain 1"/>
    <property type="match status" value="1"/>
</dbReference>
<dbReference type="PRINTS" id="PR00377">
    <property type="entry name" value="IMPHPHTASES"/>
</dbReference>
<dbReference type="PANTHER" id="PTHR20854">
    <property type="entry name" value="INOSITOL MONOPHOSPHATASE"/>
    <property type="match status" value="1"/>
</dbReference>
<dbReference type="GO" id="GO:0046872">
    <property type="term" value="F:metal ion binding"/>
    <property type="evidence" value="ECO:0007669"/>
    <property type="project" value="UniProtKB-KW"/>
</dbReference>
<dbReference type="EMBL" id="JFKA01000005">
    <property type="protein sequence ID" value="OSQ37840.1"/>
    <property type="molecule type" value="Genomic_DNA"/>
</dbReference>
<evidence type="ECO:0000256" key="2">
    <source>
        <dbReference type="ARBA" id="ARBA00022723"/>
    </source>
</evidence>
<name>A0A1Y2KYP2_9PROT</name>
<keyword evidence="3" id="KW-0378">Hydrolase</keyword>
<organism evidence="6 7">
    <name type="scientific">Thalassospira mesophila</name>
    <dbReference type="NCBI Taxonomy" id="1293891"/>
    <lineage>
        <taxon>Bacteria</taxon>
        <taxon>Pseudomonadati</taxon>
        <taxon>Pseudomonadota</taxon>
        <taxon>Alphaproteobacteria</taxon>
        <taxon>Rhodospirillales</taxon>
        <taxon>Thalassospiraceae</taxon>
        <taxon>Thalassospira</taxon>
    </lineage>
</organism>
<comment type="similarity">
    <text evidence="1">Belongs to the inositol monophosphatase superfamily.</text>
</comment>
<dbReference type="Gene3D" id="3.40.190.80">
    <property type="match status" value="1"/>
</dbReference>
<dbReference type="GO" id="GO:0008934">
    <property type="term" value="F:inositol monophosphate 1-phosphatase activity"/>
    <property type="evidence" value="ECO:0007669"/>
    <property type="project" value="TreeGrafter"/>
</dbReference>
<dbReference type="STRING" id="1293891.TMES_12655"/>
<feature type="binding site" evidence="5">
    <location>
        <position position="96"/>
    </location>
    <ligand>
        <name>Mg(2+)</name>
        <dbReference type="ChEBI" id="CHEBI:18420"/>
        <label>1</label>
        <note>catalytic</note>
    </ligand>
</feature>
<dbReference type="GO" id="GO:0006020">
    <property type="term" value="P:inositol metabolic process"/>
    <property type="evidence" value="ECO:0007669"/>
    <property type="project" value="TreeGrafter"/>
</dbReference>
<dbReference type="RefSeq" id="WP_085583082.1">
    <property type="nucleotide sequence ID" value="NZ_JFKA01000005.1"/>
</dbReference>
<evidence type="ECO:0000256" key="4">
    <source>
        <dbReference type="ARBA" id="ARBA00022842"/>
    </source>
</evidence>
<keyword evidence="7" id="KW-1185">Reference proteome</keyword>
<feature type="binding site" evidence="5">
    <location>
        <position position="93"/>
    </location>
    <ligand>
        <name>Mg(2+)</name>
        <dbReference type="ChEBI" id="CHEBI:18420"/>
        <label>2</label>
    </ligand>
</feature>
<gene>
    <name evidence="6" type="ORF">TMES_12655</name>
</gene>
<dbReference type="AlphaFoldDB" id="A0A1Y2KYP2"/>
<dbReference type="PROSITE" id="PS00629">
    <property type="entry name" value="IMP_1"/>
    <property type="match status" value="1"/>
</dbReference>
<feature type="binding site" evidence="5">
    <location>
        <position position="216"/>
    </location>
    <ligand>
        <name>Mg(2+)</name>
        <dbReference type="ChEBI" id="CHEBI:18420"/>
        <label>1</label>
        <note>catalytic</note>
    </ligand>
</feature>
<dbReference type="GO" id="GO:0007165">
    <property type="term" value="P:signal transduction"/>
    <property type="evidence" value="ECO:0007669"/>
    <property type="project" value="TreeGrafter"/>
</dbReference>
<evidence type="ECO:0000313" key="6">
    <source>
        <dbReference type="EMBL" id="OSQ37840.1"/>
    </source>
</evidence>
<evidence type="ECO:0000313" key="7">
    <source>
        <dbReference type="Proteomes" id="UP000193391"/>
    </source>
</evidence>
<keyword evidence="4 5" id="KW-0460">Magnesium</keyword>
<evidence type="ECO:0000256" key="5">
    <source>
        <dbReference type="PIRSR" id="PIRSR600760-2"/>
    </source>
</evidence>
<feature type="binding site" evidence="5">
    <location>
        <position position="69"/>
    </location>
    <ligand>
        <name>Mg(2+)</name>
        <dbReference type="ChEBI" id="CHEBI:18420"/>
        <label>1</label>
        <note>catalytic</note>
    </ligand>
</feature>